<accession>A0A0G2UES1</accession>
<evidence type="ECO:0000256" key="6">
    <source>
        <dbReference type="ARBA" id="ARBA00023170"/>
    </source>
</evidence>
<keyword evidence="3 8" id="KW-0812">Transmembrane</keyword>
<keyword evidence="5 8" id="KW-0472">Membrane</keyword>
<evidence type="ECO:0000256" key="8">
    <source>
        <dbReference type="RuleBase" id="RU363108"/>
    </source>
</evidence>
<gene>
    <name evidence="9" type="primary">GR68a</name>
</gene>
<evidence type="ECO:0000256" key="5">
    <source>
        <dbReference type="ARBA" id="ARBA00023136"/>
    </source>
</evidence>
<dbReference type="OrthoDB" id="6366728at2759"/>
<keyword evidence="6 8" id="KW-0675">Receptor</keyword>
<dbReference type="EMBL" id="KP743668">
    <property type="protein sequence ID" value="AKI28984.1"/>
    <property type="molecule type" value="mRNA"/>
</dbReference>
<dbReference type="GO" id="GO:0050909">
    <property type="term" value="P:sensory perception of taste"/>
    <property type="evidence" value="ECO:0007669"/>
    <property type="project" value="InterPro"/>
</dbReference>
<dbReference type="GO" id="GO:0030425">
    <property type="term" value="C:dendrite"/>
    <property type="evidence" value="ECO:0007669"/>
    <property type="project" value="TreeGrafter"/>
</dbReference>
<comment type="function">
    <text evidence="8">Gustatory receptor which mediates acceptance or avoidance behavior, depending on its substrates.</text>
</comment>
<comment type="similarity">
    <text evidence="8">Belongs to the insect chemoreceptor superfamily. Gustatory receptor (GR) family.</text>
</comment>
<organism evidence="9">
    <name type="scientific">Bactrocera dorsalis</name>
    <name type="common">Oriental fruit fly</name>
    <name type="synonym">Dacus dorsalis</name>
    <dbReference type="NCBI Taxonomy" id="27457"/>
    <lineage>
        <taxon>Eukaryota</taxon>
        <taxon>Metazoa</taxon>
        <taxon>Ecdysozoa</taxon>
        <taxon>Arthropoda</taxon>
        <taxon>Hexapoda</taxon>
        <taxon>Insecta</taxon>
        <taxon>Pterygota</taxon>
        <taxon>Neoptera</taxon>
        <taxon>Endopterygota</taxon>
        <taxon>Diptera</taxon>
        <taxon>Brachycera</taxon>
        <taxon>Muscomorpha</taxon>
        <taxon>Tephritoidea</taxon>
        <taxon>Tephritidae</taxon>
        <taxon>Bactrocera</taxon>
        <taxon>Bactrocera</taxon>
    </lineage>
</organism>
<comment type="caution">
    <text evidence="8">Lacks conserved residue(s) required for the propagation of feature annotation.</text>
</comment>
<sequence>MGSTAAVFTLYSRDQHTASTKMWTKRRVSSYKSMSNIKIRKAPEPSPSSFLASIKWNVLILKLVGLVPFYTSPNPDEIAAPKGLPIHITRAIFCARTAMHLLHVYALSSPFIMQKLFLRSKTNGIANTLSVCFCIFGDVVISWSCARNGTKIIAIINGFLKIDRRMRQLAPPPAQRQKIRNAFNMCLLLLFGYLCAITIPVVKCFYGTLPAHLFLGISFYQVENVTSCVFVLFIVSLLHQLTLRIQQTNKLIAQYGAENAAASAYNVQNFARNSTTFYSLHNELLDLLQMINKFAGLGLVVFLLYACAGLLTFTYACTLYDLRNGDDWFNIMWNLSWILNFATVLILLAFRCDCVTKEANNTGQILARVYAKGKDYQDIVDKFLSKSIKQEVQFTAYGFFSIDNTTLFKIFSAVTTYLVILIQFEQLEDSKAEE</sequence>
<dbReference type="Pfam" id="PF08395">
    <property type="entry name" value="7tm_7"/>
    <property type="match status" value="1"/>
</dbReference>
<feature type="transmembrane region" description="Helical" evidence="8">
    <location>
        <begin position="294"/>
        <end position="316"/>
    </location>
</feature>
<feature type="transmembrane region" description="Helical" evidence="8">
    <location>
        <begin position="328"/>
        <end position="350"/>
    </location>
</feature>
<feature type="transmembrane region" description="Helical" evidence="8">
    <location>
        <begin position="214"/>
        <end position="238"/>
    </location>
</feature>
<proteinExistence type="evidence at transcript level"/>
<dbReference type="PANTHER" id="PTHR21143">
    <property type="entry name" value="INVERTEBRATE GUSTATORY RECEPTOR"/>
    <property type="match status" value="1"/>
</dbReference>
<protein>
    <recommendedName>
        <fullName evidence="8">Gustatory receptor</fullName>
    </recommendedName>
</protein>
<keyword evidence="4 8" id="KW-1133">Transmembrane helix</keyword>
<reference evidence="9" key="1">
    <citation type="submission" date="2015-02" db="EMBL/GenBank/DDBJ databases">
        <title>Discovery of Chemosensory Genes in the Oriental Fruit Fly, Bactrocera dorsalis.</title>
        <authorList>
            <person name="Wu Z."/>
            <person name="Zhang H."/>
            <person name="Bin S."/>
            <person name="Wang Z."/>
            <person name="He H."/>
            <person name="Lin J."/>
        </authorList>
    </citation>
    <scope>NUCLEOTIDE SEQUENCE</scope>
</reference>
<evidence type="ECO:0000256" key="2">
    <source>
        <dbReference type="ARBA" id="ARBA00022475"/>
    </source>
</evidence>
<evidence type="ECO:0000313" key="9">
    <source>
        <dbReference type="EMBL" id="AKI28984.1"/>
    </source>
</evidence>
<evidence type="ECO:0000256" key="3">
    <source>
        <dbReference type="ARBA" id="ARBA00022692"/>
    </source>
</evidence>
<evidence type="ECO:0000256" key="7">
    <source>
        <dbReference type="ARBA" id="ARBA00023224"/>
    </source>
</evidence>
<name>A0A0G2UES1_BACDO</name>
<keyword evidence="7 8" id="KW-0807">Transducer</keyword>
<evidence type="ECO:0000256" key="1">
    <source>
        <dbReference type="ARBA" id="ARBA00004651"/>
    </source>
</evidence>
<dbReference type="GO" id="GO:0007635">
    <property type="term" value="P:chemosensory behavior"/>
    <property type="evidence" value="ECO:0007669"/>
    <property type="project" value="TreeGrafter"/>
</dbReference>
<keyword evidence="2 8" id="KW-1003">Cell membrane</keyword>
<dbReference type="GO" id="GO:0030424">
    <property type="term" value="C:axon"/>
    <property type="evidence" value="ECO:0007669"/>
    <property type="project" value="TreeGrafter"/>
</dbReference>
<dbReference type="InterPro" id="IPR013604">
    <property type="entry name" value="7TM_chemorcpt"/>
</dbReference>
<dbReference type="GO" id="GO:0007165">
    <property type="term" value="P:signal transduction"/>
    <property type="evidence" value="ECO:0007669"/>
    <property type="project" value="UniProtKB-KW"/>
</dbReference>
<dbReference type="GO" id="GO:0008049">
    <property type="term" value="P:male courtship behavior"/>
    <property type="evidence" value="ECO:0007669"/>
    <property type="project" value="TreeGrafter"/>
</dbReference>
<dbReference type="AlphaFoldDB" id="A0A0G2UES1"/>
<comment type="subcellular location">
    <subcellularLocation>
        <location evidence="1 8">Cell membrane</location>
        <topology evidence="1 8">Multi-pass membrane protein</topology>
    </subcellularLocation>
</comment>
<feature type="transmembrane region" description="Helical" evidence="8">
    <location>
        <begin position="182"/>
        <end position="202"/>
    </location>
</feature>
<dbReference type="PANTHER" id="PTHR21143:SF133">
    <property type="entry name" value="GUSTATORY AND PHEROMONE RECEPTOR 32A-RELATED"/>
    <property type="match status" value="1"/>
</dbReference>
<dbReference type="GO" id="GO:0005886">
    <property type="term" value="C:plasma membrane"/>
    <property type="evidence" value="ECO:0007669"/>
    <property type="project" value="UniProtKB-SubCell"/>
</dbReference>
<evidence type="ECO:0000256" key="4">
    <source>
        <dbReference type="ARBA" id="ARBA00022989"/>
    </source>
</evidence>
<dbReference type="GO" id="GO:0043025">
    <property type="term" value="C:neuronal cell body"/>
    <property type="evidence" value="ECO:0007669"/>
    <property type="project" value="TreeGrafter"/>
</dbReference>